<dbReference type="EMBL" id="JANPWB010000002">
    <property type="protein sequence ID" value="KAJ1209837.1"/>
    <property type="molecule type" value="Genomic_DNA"/>
</dbReference>
<gene>
    <name evidence="1" type="ORF">NDU88_005209</name>
</gene>
<reference evidence="1" key="1">
    <citation type="journal article" date="2022" name="bioRxiv">
        <title>Sequencing and chromosome-scale assembly of the giantPleurodeles waltlgenome.</title>
        <authorList>
            <person name="Brown T."/>
            <person name="Elewa A."/>
            <person name="Iarovenko S."/>
            <person name="Subramanian E."/>
            <person name="Araus A.J."/>
            <person name="Petzold A."/>
            <person name="Susuki M."/>
            <person name="Suzuki K.-i.T."/>
            <person name="Hayashi T."/>
            <person name="Toyoda A."/>
            <person name="Oliveira C."/>
            <person name="Osipova E."/>
            <person name="Leigh N.D."/>
            <person name="Simon A."/>
            <person name="Yun M.H."/>
        </authorList>
    </citation>
    <scope>NUCLEOTIDE SEQUENCE</scope>
    <source>
        <strain evidence="1">20211129_DDA</strain>
        <tissue evidence="1">Liver</tissue>
    </source>
</reference>
<proteinExistence type="predicted"/>
<accession>A0AAV7WB52</accession>
<dbReference type="Proteomes" id="UP001066276">
    <property type="component" value="Chromosome 1_2"/>
</dbReference>
<protein>
    <submittedName>
        <fullName evidence="1">Uncharacterized protein</fullName>
    </submittedName>
</protein>
<dbReference type="AlphaFoldDB" id="A0AAV7WB52"/>
<comment type="caution">
    <text evidence="1">The sequence shown here is derived from an EMBL/GenBank/DDBJ whole genome shotgun (WGS) entry which is preliminary data.</text>
</comment>
<evidence type="ECO:0000313" key="2">
    <source>
        <dbReference type="Proteomes" id="UP001066276"/>
    </source>
</evidence>
<keyword evidence="2" id="KW-1185">Reference proteome</keyword>
<organism evidence="1 2">
    <name type="scientific">Pleurodeles waltl</name>
    <name type="common">Iberian ribbed newt</name>
    <dbReference type="NCBI Taxonomy" id="8319"/>
    <lineage>
        <taxon>Eukaryota</taxon>
        <taxon>Metazoa</taxon>
        <taxon>Chordata</taxon>
        <taxon>Craniata</taxon>
        <taxon>Vertebrata</taxon>
        <taxon>Euteleostomi</taxon>
        <taxon>Amphibia</taxon>
        <taxon>Batrachia</taxon>
        <taxon>Caudata</taxon>
        <taxon>Salamandroidea</taxon>
        <taxon>Salamandridae</taxon>
        <taxon>Pleurodelinae</taxon>
        <taxon>Pleurodeles</taxon>
    </lineage>
</organism>
<sequence length="83" mass="9654">MPPRKCHEMVAHNEYHELSTRNELRVLPIRKSPCKYHEMVAHTEYHDGDERKLTLRPAGQASHLLASEEAVLQLRPVIAQLLY</sequence>
<evidence type="ECO:0000313" key="1">
    <source>
        <dbReference type="EMBL" id="KAJ1209837.1"/>
    </source>
</evidence>
<name>A0AAV7WB52_PLEWA</name>